<dbReference type="NCBIfam" id="TIGR01512">
    <property type="entry name" value="ATPase-IB2_Cd"/>
    <property type="match status" value="1"/>
</dbReference>
<evidence type="ECO:0000256" key="7">
    <source>
        <dbReference type="ARBA" id="ARBA00039097"/>
    </source>
</evidence>
<organism evidence="11 12">
    <name type="scientific">Helicobacter cholecystus</name>
    <dbReference type="NCBI Taxonomy" id="45498"/>
    <lineage>
        <taxon>Bacteria</taxon>
        <taxon>Pseudomonadati</taxon>
        <taxon>Campylobacterota</taxon>
        <taxon>Epsilonproteobacteria</taxon>
        <taxon>Campylobacterales</taxon>
        <taxon>Helicobacteraceae</taxon>
        <taxon>Helicobacter</taxon>
    </lineage>
</organism>
<evidence type="ECO:0000256" key="2">
    <source>
        <dbReference type="ARBA" id="ARBA00004370"/>
    </source>
</evidence>
<proteinExistence type="inferred from homology"/>
<dbReference type="GO" id="GO:0046872">
    <property type="term" value="F:metal ion binding"/>
    <property type="evidence" value="ECO:0007669"/>
    <property type="project" value="UniProtKB-KW"/>
</dbReference>
<dbReference type="GO" id="GO:0015086">
    <property type="term" value="F:cadmium ion transmembrane transporter activity"/>
    <property type="evidence" value="ECO:0007669"/>
    <property type="project" value="TreeGrafter"/>
</dbReference>
<dbReference type="GO" id="GO:0005524">
    <property type="term" value="F:ATP binding"/>
    <property type="evidence" value="ECO:0007669"/>
    <property type="project" value="UniProtKB-UniRule"/>
</dbReference>
<dbReference type="InterPro" id="IPR036412">
    <property type="entry name" value="HAD-like_sf"/>
</dbReference>
<reference evidence="11 12" key="1">
    <citation type="submission" date="2018-04" db="EMBL/GenBank/DDBJ databases">
        <title>Novel Campyloabacter and Helicobacter Species and Strains.</title>
        <authorList>
            <person name="Mannion A.J."/>
            <person name="Shen Z."/>
            <person name="Fox J.G."/>
        </authorList>
    </citation>
    <scope>NUCLEOTIDE SEQUENCE [LARGE SCALE GENOMIC DNA]</scope>
    <source>
        <strain evidence="11 12">ATCC 700242</strain>
    </source>
</reference>
<dbReference type="InterPro" id="IPR023299">
    <property type="entry name" value="ATPase_P-typ_cyto_dom_N"/>
</dbReference>
<dbReference type="InterPro" id="IPR001757">
    <property type="entry name" value="P_typ_ATPase"/>
</dbReference>
<evidence type="ECO:0000313" key="11">
    <source>
        <dbReference type="EMBL" id="RDU70147.1"/>
    </source>
</evidence>
<evidence type="ECO:0000256" key="8">
    <source>
        <dbReference type="ARBA" id="ARBA00047308"/>
    </source>
</evidence>
<dbReference type="InterPro" id="IPR027256">
    <property type="entry name" value="P-typ_ATPase_IB"/>
</dbReference>
<dbReference type="InterPro" id="IPR059000">
    <property type="entry name" value="ATPase_P-type_domA"/>
</dbReference>
<comment type="similarity">
    <text evidence="3 9">Belongs to the cation transport ATPase (P-type) (TC 3.A.3) family. Type IB subfamily.</text>
</comment>
<keyword evidence="12" id="KW-1185">Reference proteome</keyword>
<name>A0A3D8IXZ7_9HELI</name>
<dbReference type="Gene3D" id="2.70.150.10">
    <property type="entry name" value="Calcium-transporting ATPase, cytoplasmic transduction domain A"/>
    <property type="match status" value="1"/>
</dbReference>
<dbReference type="Proteomes" id="UP000257067">
    <property type="component" value="Unassembled WGS sequence"/>
</dbReference>
<dbReference type="SUPFAM" id="SSF81665">
    <property type="entry name" value="Calcium ATPase, transmembrane domain M"/>
    <property type="match status" value="1"/>
</dbReference>
<dbReference type="SUPFAM" id="SSF81653">
    <property type="entry name" value="Calcium ATPase, transduction domain A"/>
    <property type="match status" value="1"/>
</dbReference>
<dbReference type="EC" id="7.2.2.12" evidence="7"/>
<feature type="transmembrane region" description="Helical" evidence="9">
    <location>
        <begin position="236"/>
        <end position="258"/>
    </location>
</feature>
<feature type="transmembrane region" description="Helical" evidence="9">
    <location>
        <begin position="594"/>
        <end position="612"/>
    </location>
</feature>
<dbReference type="NCBIfam" id="TIGR01525">
    <property type="entry name" value="ATPase-IB_hvy"/>
    <property type="match status" value="1"/>
</dbReference>
<keyword evidence="6 9" id="KW-0472">Membrane</keyword>
<gene>
    <name evidence="11" type="primary">cadA</name>
    <name evidence="11" type="ORF">CQA62_01690</name>
</gene>
<dbReference type="Gene3D" id="3.40.1110.10">
    <property type="entry name" value="Calcium-transporting ATPase, cytoplasmic domain N"/>
    <property type="match status" value="1"/>
</dbReference>
<keyword evidence="5 9" id="KW-1133">Transmembrane helix</keyword>
<dbReference type="PROSITE" id="PS00154">
    <property type="entry name" value="ATPASE_E1_E2"/>
    <property type="match status" value="1"/>
</dbReference>
<dbReference type="PANTHER" id="PTHR48085:SF5">
    <property type="entry name" value="CADMIUM_ZINC-TRANSPORTING ATPASE HMA4-RELATED"/>
    <property type="match status" value="1"/>
</dbReference>
<keyword evidence="9" id="KW-0547">Nucleotide-binding</keyword>
<feature type="transmembrane region" description="Helical" evidence="9">
    <location>
        <begin position="78"/>
        <end position="100"/>
    </location>
</feature>
<keyword evidence="9" id="KW-1003">Cell membrane</keyword>
<evidence type="ECO:0000256" key="9">
    <source>
        <dbReference type="RuleBase" id="RU362081"/>
    </source>
</evidence>
<dbReference type="Pfam" id="PF00702">
    <property type="entry name" value="Hydrolase"/>
    <property type="match status" value="1"/>
</dbReference>
<dbReference type="InterPro" id="IPR051014">
    <property type="entry name" value="Cation_Transport_ATPase_IB"/>
</dbReference>
<dbReference type="GO" id="GO:0030313">
    <property type="term" value="C:cell envelope"/>
    <property type="evidence" value="ECO:0007669"/>
    <property type="project" value="UniProtKB-SubCell"/>
</dbReference>
<sequence length="614" mass="67066">MGSCCSCSKSTSKSYKEISFLLSLIICYLICIALLHFGFLWAYLGLAGVYISAAIPVFKGTYENLKSKEFFTENTLMLTATLAAIGIGAYYEAVAVMIFLRIGEYFEGLALKTSNRNIQALFDITPQIARKKVQEEWIEVLPSELKKGDIVLVRAGEKVPSDAIVLRGESEVDYQAISGESLPIFKKEGDEILAGSINLTHSLEITICTSYEQSSITQLVSLVQEASKKKSKVEKFITSFAKVYTPSVFAFALLIAILPPLFGFGEWKEWVYRSLVILMVSCPCALVLSVPLGYFGGIGGASKRGILIKGGNFIEALAKLEKIFFDKTGTLTQGKFEIEGIFPVQGVSKEELLSLASCAEHLSSHPIAQALTQPNLSHTPLSHHQIGGMGMEANCCGQEILVGNSKLMEQHAIPIEEKEDSESIVHIAKNGIYQGYILIQDKVRENAKEALQQLQDMHIDLALLSGDRPSSVEKFAQKMGIKEFFGGLLPQEKLEKFLANKKRFNAFVGDGINDAPVLSSAEVGISLADAGSDLSKESADVIILNDDLSKIPQAITYSKKVQNIIKQNIAFALLVKGLFVILGMMGVANMWEAIFGDVGVSLIALLNAMRVLRD</sequence>
<feature type="transmembrane region" description="Helical" evidence="9">
    <location>
        <begin position="569"/>
        <end position="588"/>
    </location>
</feature>
<evidence type="ECO:0000256" key="6">
    <source>
        <dbReference type="ARBA" id="ARBA00023136"/>
    </source>
</evidence>
<keyword evidence="9" id="KW-0479">Metal-binding</keyword>
<dbReference type="InterPro" id="IPR023298">
    <property type="entry name" value="ATPase_P-typ_TM_dom_sf"/>
</dbReference>
<dbReference type="PANTHER" id="PTHR48085">
    <property type="entry name" value="CADMIUM/ZINC-TRANSPORTING ATPASE HMA2-RELATED"/>
    <property type="match status" value="1"/>
</dbReference>
<protein>
    <recommendedName>
        <fullName evidence="7">P-type Zn(2+) transporter</fullName>
        <ecNumber evidence="7">7.2.2.12</ecNumber>
    </recommendedName>
</protein>
<dbReference type="SUPFAM" id="SSF56784">
    <property type="entry name" value="HAD-like"/>
    <property type="match status" value="1"/>
</dbReference>
<dbReference type="InterPro" id="IPR023214">
    <property type="entry name" value="HAD_sf"/>
</dbReference>
<comment type="caution">
    <text evidence="11">The sequence shown here is derived from an EMBL/GenBank/DDBJ whole genome shotgun (WGS) entry which is preliminary data.</text>
</comment>
<comment type="catalytic activity">
    <reaction evidence="8">
        <text>Zn(2+)(in) + ATP + H2O = Zn(2+)(out) + ADP + phosphate + H(+)</text>
        <dbReference type="Rhea" id="RHEA:20621"/>
        <dbReference type="ChEBI" id="CHEBI:15377"/>
        <dbReference type="ChEBI" id="CHEBI:15378"/>
        <dbReference type="ChEBI" id="CHEBI:29105"/>
        <dbReference type="ChEBI" id="CHEBI:30616"/>
        <dbReference type="ChEBI" id="CHEBI:43474"/>
        <dbReference type="ChEBI" id="CHEBI:456216"/>
        <dbReference type="EC" id="7.2.2.12"/>
    </reaction>
</comment>
<dbReference type="PRINTS" id="PR00120">
    <property type="entry name" value="HATPASE"/>
</dbReference>
<dbReference type="InterPro" id="IPR018303">
    <property type="entry name" value="ATPase_P-typ_P_site"/>
</dbReference>
<accession>A0A3D8IXZ7</accession>
<dbReference type="GO" id="GO:0016463">
    <property type="term" value="F:P-type zinc transporter activity"/>
    <property type="evidence" value="ECO:0007669"/>
    <property type="project" value="UniProtKB-EC"/>
</dbReference>
<keyword evidence="4 9" id="KW-0812">Transmembrane</keyword>
<dbReference type="GO" id="GO:0005886">
    <property type="term" value="C:plasma membrane"/>
    <property type="evidence" value="ECO:0007669"/>
    <property type="project" value="UniProtKB-SubCell"/>
</dbReference>
<dbReference type="GO" id="GO:0016887">
    <property type="term" value="F:ATP hydrolysis activity"/>
    <property type="evidence" value="ECO:0007669"/>
    <property type="project" value="InterPro"/>
</dbReference>
<comment type="subcellular location">
    <subcellularLocation>
        <location evidence="1">Cell envelope</location>
    </subcellularLocation>
    <subcellularLocation>
        <location evidence="9">Cell membrane</location>
    </subcellularLocation>
    <subcellularLocation>
        <location evidence="2">Membrane</location>
    </subcellularLocation>
</comment>
<dbReference type="OrthoDB" id="2490525at2"/>
<evidence type="ECO:0000313" key="12">
    <source>
        <dbReference type="Proteomes" id="UP000257067"/>
    </source>
</evidence>
<dbReference type="EMBL" id="NXLU01000001">
    <property type="protein sequence ID" value="RDU70147.1"/>
    <property type="molecule type" value="Genomic_DNA"/>
</dbReference>
<evidence type="ECO:0000256" key="3">
    <source>
        <dbReference type="ARBA" id="ARBA00006024"/>
    </source>
</evidence>
<dbReference type="InterPro" id="IPR008250">
    <property type="entry name" value="ATPase_P-typ_transduc_dom_A_sf"/>
</dbReference>
<feature type="transmembrane region" description="Helical" evidence="9">
    <location>
        <begin position="18"/>
        <end position="35"/>
    </location>
</feature>
<evidence type="ECO:0000256" key="4">
    <source>
        <dbReference type="ARBA" id="ARBA00022692"/>
    </source>
</evidence>
<evidence type="ECO:0000259" key="10">
    <source>
        <dbReference type="Pfam" id="PF00122"/>
    </source>
</evidence>
<evidence type="ECO:0000256" key="1">
    <source>
        <dbReference type="ARBA" id="ARBA00004196"/>
    </source>
</evidence>
<feature type="transmembrane region" description="Helical" evidence="9">
    <location>
        <begin position="270"/>
        <end position="295"/>
    </location>
</feature>
<dbReference type="PRINTS" id="PR00119">
    <property type="entry name" value="CATATPASE"/>
</dbReference>
<dbReference type="Pfam" id="PF00122">
    <property type="entry name" value="E1-E2_ATPase"/>
    <property type="match status" value="1"/>
</dbReference>
<evidence type="ECO:0000256" key="5">
    <source>
        <dbReference type="ARBA" id="ARBA00022989"/>
    </source>
</evidence>
<dbReference type="AlphaFoldDB" id="A0A3D8IXZ7"/>
<keyword evidence="9" id="KW-0067">ATP-binding</keyword>
<dbReference type="RefSeq" id="WP_104724128.1">
    <property type="nucleotide sequence ID" value="NZ_FZNE01000002.1"/>
</dbReference>
<dbReference type="Gene3D" id="3.40.50.1000">
    <property type="entry name" value="HAD superfamily/HAD-like"/>
    <property type="match status" value="1"/>
</dbReference>
<dbReference type="NCBIfam" id="TIGR01494">
    <property type="entry name" value="ATPase_P-type"/>
    <property type="match status" value="1"/>
</dbReference>
<feature type="domain" description="P-type ATPase A" evidence="10">
    <location>
        <begin position="125"/>
        <end position="224"/>
    </location>
</feature>